<evidence type="ECO:0000313" key="2">
    <source>
        <dbReference type="Proteomes" id="UP000315060"/>
    </source>
</evidence>
<keyword evidence="1" id="KW-0804">Transcription</keyword>
<comment type="caution">
    <text evidence="1">The sequence shown here is derived from an EMBL/GenBank/DDBJ whole genome shotgun (WGS) entry which is preliminary data.</text>
</comment>
<sequence length="72" mass="8096">MMKNKNLRYVLRRLLLIFIVLLLGFLALGIGLMVGYVILGKGQDPCAILSPAKWQELISKFTGNKTGRPVFF</sequence>
<accession>A0A559GRF1</accession>
<name>A0A559GRF1_STREE</name>
<organism evidence="1 2">
    <name type="scientific">Streptococcus pneumoniae</name>
    <dbReference type="NCBI Taxonomy" id="1313"/>
    <lineage>
        <taxon>Bacteria</taxon>
        <taxon>Bacillati</taxon>
        <taxon>Bacillota</taxon>
        <taxon>Bacilli</taxon>
        <taxon>Lactobacillales</taxon>
        <taxon>Streptococcaceae</taxon>
        <taxon>Streptococcus</taxon>
    </lineage>
</organism>
<dbReference type="AlphaFoldDB" id="A0A559GRF1"/>
<dbReference type="GO" id="GO:0000428">
    <property type="term" value="C:DNA-directed RNA polymerase complex"/>
    <property type="evidence" value="ECO:0007669"/>
    <property type="project" value="UniProtKB-KW"/>
</dbReference>
<keyword evidence="1" id="KW-0240">DNA-directed RNA polymerase</keyword>
<dbReference type="InterPro" id="IPR024596">
    <property type="entry name" value="RNApol_su_b/EpuA"/>
</dbReference>
<gene>
    <name evidence="1" type="ORF">AZJ28_11970</name>
</gene>
<evidence type="ECO:0000313" key="1">
    <source>
        <dbReference type="EMBL" id="TVX65443.1"/>
    </source>
</evidence>
<dbReference type="EMBL" id="VMYC01000319">
    <property type="protein sequence ID" value="TVX65443.1"/>
    <property type="molecule type" value="Genomic_DNA"/>
</dbReference>
<dbReference type="Pfam" id="PF11772">
    <property type="entry name" value="EpuA"/>
    <property type="match status" value="1"/>
</dbReference>
<reference evidence="1 2" key="1">
    <citation type="submission" date="2019-07" db="EMBL/GenBank/DDBJ databases">
        <authorList>
            <person name="Mohale T."/>
        </authorList>
    </citation>
    <scope>NUCLEOTIDE SEQUENCE [LARGE SCALE GENOMIC DNA]</scope>
    <source>
        <strain evidence="1 2">NTPn 59</strain>
    </source>
</reference>
<protein>
    <submittedName>
        <fullName evidence="1">DNA-directed RNA polymerase subunit beta</fullName>
    </submittedName>
</protein>
<dbReference type="Proteomes" id="UP000315060">
    <property type="component" value="Unassembled WGS sequence"/>
</dbReference>
<proteinExistence type="predicted"/>